<dbReference type="AlphaFoldDB" id="A0A9Q3IYU1"/>
<evidence type="ECO:0000313" key="2">
    <source>
        <dbReference type="Proteomes" id="UP000765509"/>
    </source>
</evidence>
<protein>
    <submittedName>
        <fullName evidence="1">Uncharacterized protein</fullName>
    </submittedName>
</protein>
<accession>A0A9Q3IYU1</accession>
<name>A0A9Q3IYU1_9BASI</name>
<reference evidence="1" key="1">
    <citation type="submission" date="2021-03" db="EMBL/GenBank/DDBJ databases">
        <title>Draft genome sequence of rust myrtle Austropuccinia psidii MF-1, a brazilian biotype.</title>
        <authorList>
            <person name="Quecine M.C."/>
            <person name="Pachon D.M.R."/>
            <person name="Bonatelli M.L."/>
            <person name="Correr F.H."/>
            <person name="Franceschini L.M."/>
            <person name="Leite T.F."/>
            <person name="Margarido G.R.A."/>
            <person name="Almeida C.A."/>
            <person name="Ferrarezi J.A."/>
            <person name="Labate C.A."/>
        </authorList>
    </citation>
    <scope>NUCLEOTIDE SEQUENCE</scope>
    <source>
        <strain evidence="1">MF-1</strain>
    </source>
</reference>
<dbReference type="Proteomes" id="UP000765509">
    <property type="component" value="Unassembled WGS sequence"/>
</dbReference>
<evidence type="ECO:0000313" key="1">
    <source>
        <dbReference type="EMBL" id="MBW0552494.1"/>
    </source>
</evidence>
<proteinExistence type="predicted"/>
<sequence length="115" mass="13340">MHPLGILEAETIFPHPSGSIRLKAEFFVMNNCTSQHFILGNDYLNIYGIDINNHKDRYLAIGEDKMKKFAFHPEKREITVIAQVKNFNKDIFVSDHLIKAQINPELTLQMKEELI</sequence>
<gene>
    <name evidence="1" type="ORF">O181_092209</name>
</gene>
<organism evidence="1 2">
    <name type="scientific">Austropuccinia psidii MF-1</name>
    <dbReference type="NCBI Taxonomy" id="1389203"/>
    <lineage>
        <taxon>Eukaryota</taxon>
        <taxon>Fungi</taxon>
        <taxon>Dikarya</taxon>
        <taxon>Basidiomycota</taxon>
        <taxon>Pucciniomycotina</taxon>
        <taxon>Pucciniomycetes</taxon>
        <taxon>Pucciniales</taxon>
        <taxon>Sphaerophragmiaceae</taxon>
        <taxon>Austropuccinia</taxon>
    </lineage>
</organism>
<dbReference type="OrthoDB" id="3250101at2759"/>
<dbReference type="EMBL" id="AVOT02058652">
    <property type="protein sequence ID" value="MBW0552494.1"/>
    <property type="molecule type" value="Genomic_DNA"/>
</dbReference>
<comment type="caution">
    <text evidence="1">The sequence shown here is derived from an EMBL/GenBank/DDBJ whole genome shotgun (WGS) entry which is preliminary data.</text>
</comment>
<keyword evidence="2" id="KW-1185">Reference proteome</keyword>